<reference evidence="2" key="1">
    <citation type="journal article" date="2024" name="Proc. Natl. Acad. Sci. U.S.A.">
        <title>Extraordinary preservation of gene collinearity over three hundred million years revealed in homosporous lycophytes.</title>
        <authorList>
            <person name="Li C."/>
            <person name="Wickell D."/>
            <person name="Kuo L.Y."/>
            <person name="Chen X."/>
            <person name="Nie B."/>
            <person name="Liao X."/>
            <person name="Peng D."/>
            <person name="Ji J."/>
            <person name="Jenkins J."/>
            <person name="Williams M."/>
            <person name="Shu S."/>
            <person name="Plott C."/>
            <person name="Barry K."/>
            <person name="Rajasekar S."/>
            <person name="Grimwood J."/>
            <person name="Han X."/>
            <person name="Sun S."/>
            <person name="Hou Z."/>
            <person name="He W."/>
            <person name="Dai G."/>
            <person name="Sun C."/>
            <person name="Schmutz J."/>
            <person name="Leebens-Mack J.H."/>
            <person name="Li F.W."/>
            <person name="Wang L."/>
        </authorList>
    </citation>
    <scope>NUCLEOTIDE SEQUENCE [LARGE SCALE GENOMIC DNA]</scope>
    <source>
        <strain evidence="2">cv. PW_Plant_1</strain>
    </source>
</reference>
<organism evidence="1 2">
    <name type="scientific">Diphasiastrum complanatum</name>
    <name type="common">Issler's clubmoss</name>
    <name type="synonym">Lycopodium complanatum</name>
    <dbReference type="NCBI Taxonomy" id="34168"/>
    <lineage>
        <taxon>Eukaryota</taxon>
        <taxon>Viridiplantae</taxon>
        <taxon>Streptophyta</taxon>
        <taxon>Embryophyta</taxon>
        <taxon>Tracheophyta</taxon>
        <taxon>Lycopodiopsida</taxon>
        <taxon>Lycopodiales</taxon>
        <taxon>Lycopodiaceae</taxon>
        <taxon>Lycopodioideae</taxon>
        <taxon>Diphasiastrum</taxon>
    </lineage>
</organism>
<evidence type="ECO:0000313" key="1">
    <source>
        <dbReference type="EMBL" id="KAJ7542435.1"/>
    </source>
</evidence>
<comment type="caution">
    <text evidence="1">The sequence shown here is derived from an EMBL/GenBank/DDBJ whole genome shotgun (WGS) entry which is preliminary data.</text>
</comment>
<name>A0ACC2CKG9_DIPCM</name>
<accession>A0ACC2CKG9</accession>
<dbReference type="Proteomes" id="UP001162992">
    <property type="component" value="Chromosome 10"/>
</dbReference>
<sequence length="256" mass="27497">MEKSADFYILFQVVSLLSAWALSKKLGASIGGGLSVSNQGRALSGFKTRLCNKYDTLEGCRFGDSYHFAHGQKELRKGSGTFEREPAGPGFSTDYAAARDVAGLYEGSRLGGSRRIHLREPTAPGIAAAASFGVSSTAKISIDASLAGIIIGKSGMNTKQICRLTGAKLYIGDHETDSKLKNIELEGSFEQIELASQMVRELLIQKDALPTKPSTEGPQKYKTKMCENFPKGTCTFGDRCHFGHGASELQESAARS</sequence>
<dbReference type="EMBL" id="CM055101">
    <property type="protein sequence ID" value="KAJ7542435.1"/>
    <property type="molecule type" value="Genomic_DNA"/>
</dbReference>
<proteinExistence type="predicted"/>
<keyword evidence="2" id="KW-1185">Reference proteome</keyword>
<protein>
    <submittedName>
        <fullName evidence="1">Uncharacterized protein</fullName>
    </submittedName>
</protein>
<gene>
    <name evidence="1" type="ORF">O6H91_10G106800</name>
</gene>
<evidence type="ECO:0000313" key="2">
    <source>
        <dbReference type="Proteomes" id="UP001162992"/>
    </source>
</evidence>